<evidence type="ECO:0000313" key="3">
    <source>
        <dbReference type="EMBL" id="KNC81215.1"/>
    </source>
</evidence>
<dbReference type="GO" id="GO:0005634">
    <property type="term" value="C:nucleus"/>
    <property type="evidence" value="ECO:0007669"/>
    <property type="project" value="TreeGrafter"/>
</dbReference>
<feature type="compositionally biased region" description="Polar residues" evidence="1">
    <location>
        <begin position="1217"/>
        <end position="1226"/>
    </location>
</feature>
<name>A0A0L0FWK3_9EUKA</name>
<feature type="region of interest" description="Disordered" evidence="1">
    <location>
        <begin position="1207"/>
        <end position="1322"/>
    </location>
</feature>
<dbReference type="SMART" id="SM00382">
    <property type="entry name" value="AAA"/>
    <property type="match status" value="1"/>
</dbReference>
<feature type="compositionally biased region" description="Basic residues" evidence="1">
    <location>
        <begin position="20"/>
        <end position="37"/>
    </location>
</feature>
<dbReference type="InterPro" id="IPR003593">
    <property type="entry name" value="AAA+_ATPase"/>
</dbReference>
<dbReference type="EMBL" id="KQ242057">
    <property type="protein sequence ID" value="KNC81215.1"/>
    <property type="molecule type" value="Genomic_DNA"/>
</dbReference>
<feature type="region of interest" description="Disordered" evidence="1">
    <location>
        <begin position="467"/>
        <end position="492"/>
    </location>
</feature>
<feature type="domain" description="AAA+ ATPase" evidence="2">
    <location>
        <begin position="567"/>
        <end position="714"/>
    </location>
</feature>
<dbReference type="PANTHER" id="PTHR23389">
    <property type="entry name" value="CHROMOSOME TRANSMISSION FIDELITY FACTOR 18"/>
    <property type="match status" value="1"/>
</dbReference>
<dbReference type="Gene3D" id="3.40.50.300">
    <property type="entry name" value="P-loop containing nucleotide triphosphate hydrolases"/>
    <property type="match status" value="1"/>
</dbReference>
<dbReference type="OrthoDB" id="9996895at2759"/>
<dbReference type="Proteomes" id="UP000054560">
    <property type="component" value="Unassembled WGS sequence"/>
</dbReference>
<feature type="compositionally biased region" description="Basic and acidic residues" evidence="1">
    <location>
        <begin position="1272"/>
        <end position="1281"/>
    </location>
</feature>
<evidence type="ECO:0000313" key="4">
    <source>
        <dbReference type="Proteomes" id="UP000054560"/>
    </source>
</evidence>
<dbReference type="InterPro" id="IPR027417">
    <property type="entry name" value="P-loop_NTPase"/>
</dbReference>
<feature type="region of interest" description="Disordered" evidence="1">
    <location>
        <begin position="1"/>
        <end position="86"/>
    </location>
</feature>
<feature type="compositionally biased region" description="Polar residues" evidence="1">
    <location>
        <begin position="1312"/>
        <end position="1322"/>
    </location>
</feature>
<gene>
    <name evidence="3" type="ORF">SARC_06460</name>
</gene>
<organism evidence="3 4">
    <name type="scientific">Sphaeroforma arctica JP610</name>
    <dbReference type="NCBI Taxonomy" id="667725"/>
    <lineage>
        <taxon>Eukaryota</taxon>
        <taxon>Ichthyosporea</taxon>
        <taxon>Ichthyophonida</taxon>
        <taxon>Sphaeroforma</taxon>
    </lineage>
</organism>
<feature type="compositionally biased region" description="Basic residues" evidence="1">
    <location>
        <begin position="476"/>
        <end position="487"/>
    </location>
</feature>
<dbReference type="RefSeq" id="XP_014155117.1">
    <property type="nucleotide sequence ID" value="XM_014299642.1"/>
</dbReference>
<dbReference type="GeneID" id="25906964"/>
<feature type="compositionally biased region" description="Basic and acidic residues" evidence="1">
    <location>
        <begin position="38"/>
        <end position="57"/>
    </location>
</feature>
<feature type="region of interest" description="Disordered" evidence="1">
    <location>
        <begin position="205"/>
        <end position="229"/>
    </location>
</feature>
<keyword evidence="4" id="KW-1185">Reference proteome</keyword>
<reference evidence="3 4" key="1">
    <citation type="submission" date="2011-02" db="EMBL/GenBank/DDBJ databases">
        <title>The Genome Sequence of Sphaeroforma arctica JP610.</title>
        <authorList>
            <consortium name="The Broad Institute Genome Sequencing Platform"/>
            <person name="Russ C."/>
            <person name="Cuomo C."/>
            <person name="Young S.K."/>
            <person name="Zeng Q."/>
            <person name="Gargeya S."/>
            <person name="Alvarado L."/>
            <person name="Berlin A."/>
            <person name="Chapman S.B."/>
            <person name="Chen Z."/>
            <person name="Freedman E."/>
            <person name="Gellesch M."/>
            <person name="Goldberg J."/>
            <person name="Griggs A."/>
            <person name="Gujja S."/>
            <person name="Heilman E."/>
            <person name="Heiman D."/>
            <person name="Howarth C."/>
            <person name="Mehta T."/>
            <person name="Neiman D."/>
            <person name="Pearson M."/>
            <person name="Roberts A."/>
            <person name="Saif S."/>
            <person name="Shea T."/>
            <person name="Shenoy N."/>
            <person name="Sisk P."/>
            <person name="Stolte C."/>
            <person name="Sykes S."/>
            <person name="White J."/>
            <person name="Yandava C."/>
            <person name="Burger G."/>
            <person name="Gray M.W."/>
            <person name="Holland P.W.H."/>
            <person name="King N."/>
            <person name="Lang F.B.F."/>
            <person name="Roger A.J."/>
            <person name="Ruiz-Trillo I."/>
            <person name="Haas B."/>
            <person name="Nusbaum C."/>
            <person name="Birren B."/>
        </authorList>
    </citation>
    <scope>NUCLEOTIDE SEQUENCE [LARGE SCALE GENOMIC DNA]</scope>
    <source>
        <strain evidence="3 4">JP610</strain>
    </source>
</reference>
<evidence type="ECO:0000256" key="1">
    <source>
        <dbReference type="SAM" id="MobiDB-lite"/>
    </source>
</evidence>
<dbReference type="eggNOG" id="KOG1968">
    <property type="taxonomic scope" value="Eukaryota"/>
</dbReference>
<feature type="compositionally biased region" description="Basic and acidic residues" evidence="1">
    <location>
        <begin position="214"/>
        <end position="229"/>
    </location>
</feature>
<dbReference type="Pfam" id="PF03215">
    <property type="entry name" value="Rad17"/>
    <property type="match status" value="1"/>
</dbReference>
<dbReference type="STRING" id="667725.A0A0L0FWK3"/>
<proteinExistence type="predicted"/>
<dbReference type="SUPFAM" id="SSF52540">
    <property type="entry name" value="P-loop containing nucleoside triphosphate hydrolases"/>
    <property type="match status" value="1"/>
</dbReference>
<dbReference type="GO" id="GO:0003677">
    <property type="term" value="F:DNA binding"/>
    <property type="evidence" value="ECO:0007669"/>
    <property type="project" value="TreeGrafter"/>
</dbReference>
<dbReference type="PANTHER" id="PTHR23389:SF21">
    <property type="entry name" value="ATPASE FAMILY AAA DOMAIN-CONTAINING PROTEIN 5"/>
    <property type="match status" value="1"/>
</dbReference>
<evidence type="ECO:0000259" key="2">
    <source>
        <dbReference type="SMART" id="SM00382"/>
    </source>
</evidence>
<accession>A0A0L0FWK3</accession>
<sequence length="1322" mass="147340">MSAASVIKPSVELAENLPSGKRKRASTRNMVKGKAKCRKDEKVDSTGEDMNKSERTVSKKKVAGKSKNAGKETKFSTKRKKNLTTETNSRTLLSLWAPPTIVVTETVEEVTAEDTRNAKKPTQDAHSPIRTRIRTGAIVNCSKTPALDGAINIDSDDDVIFVADVGGKENHDTQKPNAQKAAENAPIDVDAIPAMFLTKKQKQQRAMKASQRQLQKELEERRRTDERFRQTMHASQAEGVVDINMALGRKALQQNSVIVEKLKYEKGDIIVSNDTPVLRPAQFPTNSHIRQCSECAASKEPNPDESTAFCRTSAMQVPQLHSYCSLALPEGMDRWPRRDRTVTVIPCQYNQITTGRFLKAERCKDTNQHHVDHPQPRRKINYDQAVAAVAQAYDCPIQRVKHLFRTVKKMNAHIEVSDSQTDTSKDVNQHNIWAHIFRPTRVGCIVGTSNNRNAQYLRAWLKEWNDPQMGKPIPKSPKKPKRKKARRNLIEDTPEPEDILEEDFVFGPELEFAPDMFYYNADEIKSKRNRKESFINDGEDPGAWSDDSFNEWNKPSLTSDRLGEVTLHTVTVLSGPSGSGKTASVYACAQELGMQVIEINASMRRTGKTVMDVCKEATQSRVLYQQTGSVADGSILGDISSIVQKDTKRKLKHAIILIKDVDVVFDNEDKGFWDTVLALAKSSRRPIVMTLTPNHHTGTVRDLLPFQMRYLPCHYNSPTVKDLGLYCQAICASFGVSASPRQVQNLVRTSNRDIRRAINTLQFWFQPTRHNVLPGTQKHTTETDSPHNVPEQVPYIGKMNAKVEVDLCESSPEVVVDSGEGGRKDKDQNKGGKVYIFSKAKLKSKSKSRSVKNLKKITFTFGVKAPTDDNCRSSVDNAMAADSTAEEDAAQNETLVQDSAQQFEYGKDGFAERLTSLKCRQSQDLFAPDDDIWRTMCRDFHSEHNSPRPFWKSLYTVLDTAAESVSSNPAVQCKGIQRDTTLDDLCAMMDCVSECDTLVTPEGLRHPWMHTILDYDIDNCASGTSEGSNSGSSAIDPTAGSAVNLWVEPERVEELREHVDSEMMIDSALIQCAKWTYSRVTHSKTLGNSEKTEDFLVSKTVDSLKDHRNEVLECLNIVGADCYRLDRAVLTSEYECALRSMGLVDLLDQNNKERQSRRWTPHLGKLGLSLCQMVTIAKPRFAIPDDIDFMDSTINDTDAMEENMEIDSSAREGGSIQEDSPQNDVTSPVHEYTNSDENSTAHKGVSSRGDIQEGAASEDVPSTDHGGVQGEDSTRPVDTRMDVSLPKGSGSEVDAKTRDDASTPGNLITHEIANTDNEIPAK</sequence>
<dbReference type="Gene3D" id="1.10.8.60">
    <property type="match status" value="1"/>
</dbReference>
<protein>
    <recommendedName>
        <fullName evidence="2">AAA+ ATPase domain-containing protein</fullName>
    </recommendedName>
</protein>